<keyword evidence="2" id="KW-0012">Acyltransferase</keyword>
<dbReference type="InterPro" id="IPR004143">
    <property type="entry name" value="BPL_LPL_catalytic"/>
</dbReference>
<reference evidence="2 3" key="1">
    <citation type="submission" date="2019-12" db="EMBL/GenBank/DDBJ databases">
        <title>Genome sequencing and assembly of endphytes of Porphyra tenera.</title>
        <authorList>
            <person name="Park J.M."/>
            <person name="Shin R."/>
            <person name="Jo S.H."/>
        </authorList>
    </citation>
    <scope>NUCLEOTIDE SEQUENCE [LARGE SCALE GENOMIC DNA]</scope>
    <source>
        <strain evidence="2 3">GPM4</strain>
    </source>
</reference>
<dbReference type="AlphaFoldDB" id="A0A857JIS4"/>
<organism evidence="2 3">
    <name type="scientific">Paraglaciecola mesophila</name>
    <dbReference type="NCBI Taxonomy" id="197222"/>
    <lineage>
        <taxon>Bacteria</taxon>
        <taxon>Pseudomonadati</taxon>
        <taxon>Pseudomonadota</taxon>
        <taxon>Gammaproteobacteria</taxon>
        <taxon>Alteromonadales</taxon>
        <taxon>Alteromonadaceae</taxon>
        <taxon>Paraglaciecola</taxon>
    </lineage>
</organism>
<sequence>MNHTRALPATIPTVDISQALEHERLMLEHVVTGKAENALSIWSAEQSLVVPKRLCSNSKFAVAAEKSRQNGWPVSIRNTGGDATPQGKGILNVSYAYALDSRPSIEAAYLDLCRPIADFIASLGHKPEYRCVPNAFCDGKFNVGSQGRKIAGTAQRWAIGKNKQKSSVLFAHALILVNADIEKGTYAINSLYKDCSRPERVEPHAHINIADLYPPAKTDSLCYELATFLHQRYSLLLSAQL</sequence>
<dbReference type="InterPro" id="IPR045864">
    <property type="entry name" value="aa-tRNA-synth_II/BPL/LPL"/>
</dbReference>
<dbReference type="GO" id="GO:0016746">
    <property type="term" value="F:acyltransferase activity"/>
    <property type="evidence" value="ECO:0007669"/>
    <property type="project" value="UniProtKB-KW"/>
</dbReference>
<dbReference type="SUPFAM" id="SSF55681">
    <property type="entry name" value="Class II aaRS and biotin synthetases"/>
    <property type="match status" value="1"/>
</dbReference>
<feature type="domain" description="BPL/LPL catalytic" evidence="1">
    <location>
        <begin position="33"/>
        <end position="237"/>
    </location>
</feature>
<dbReference type="Pfam" id="PF21948">
    <property type="entry name" value="LplA-B_cat"/>
    <property type="match status" value="1"/>
</dbReference>
<dbReference type="PANTHER" id="PTHR43679:SF2">
    <property type="entry name" value="OCTANOYL-[GCVH]:PROTEIN N-OCTANOYLTRANSFERASE"/>
    <property type="match status" value="1"/>
</dbReference>
<dbReference type="OrthoDB" id="7364083at2"/>
<dbReference type="EMBL" id="CP047656">
    <property type="protein sequence ID" value="QHJ11949.1"/>
    <property type="molecule type" value="Genomic_DNA"/>
</dbReference>
<proteinExistence type="predicted"/>
<gene>
    <name evidence="2" type="ORF">FX988_02185</name>
</gene>
<evidence type="ECO:0000259" key="1">
    <source>
        <dbReference type="PROSITE" id="PS51733"/>
    </source>
</evidence>
<name>A0A857JIS4_9ALTE</name>
<evidence type="ECO:0000313" key="3">
    <source>
        <dbReference type="Proteomes" id="UP000464524"/>
    </source>
</evidence>
<dbReference type="PROSITE" id="PS51733">
    <property type="entry name" value="BPL_LPL_CATALYTIC"/>
    <property type="match status" value="1"/>
</dbReference>
<dbReference type="Proteomes" id="UP000464524">
    <property type="component" value="Chromosome"/>
</dbReference>
<accession>A0A857JIS4</accession>
<dbReference type="InterPro" id="IPR050664">
    <property type="entry name" value="Octanoyltrans_LipM/LipL"/>
</dbReference>
<keyword evidence="2" id="KW-0808">Transferase</keyword>
<dbReference type="PANTHER" id="PTHR43679">
    <property type="entry name" value="OCTANOYLTRANSFERASE LIPM-RELATED"/>
    <property type="match status" value="1"/>
</dbReference>
<keyword evidence="3" id="KW-1185">Reference proteome</keyword>
<dbReference type="EC" id="2.3.1.200" evidence="2"/>
<dbReference type="Gene3D" id="3.30.930.10">
    <property type="entry name" value="Bira Bifunctional Protein, Domain 2"/>
    <property type="match status" value="1"/>
</dbReference>
<evidence type="ECO:0000313" key="2">
    <source>
        <dbReference type="EMBL" id="QHJ11949.1"/>
    </source>
</evidence>
<dbReference type="RefSeq" id="WP_160179792.1">
    <property type="nucleotide sequence ID" value="NZ_CP047656.1"/>
</dbReference>
<protein>
    <submittedName>
        <fullName evidence="2">Lipoyl-[GcvH]:protein N-lipoyltransferase</fullName>
        <ecNumber evidence="2">2.3.1.200</ecNumber>
    </submittedName>
</protein>
<dbReference type="KEGG" id="pmes:FX988_02185"/>